<comment type="caution">
    <text evidence="2">The sequence shown here is derived from an EMBL/GenBank/DDBJ whole genome shotgun (WGS) entry which is preliminary data.</text>
</comment>
<accession>A0AAE1MRZ9</accession>
<dbReference type="Proteomes" id="UP001293593">
    <property type="component" value="Unassembled WGS sequence"/>
</dbReference>
<proteinExistence type="predicted"/>
<evidence type="ECO:0000313" key="2">
    <source>
        <dbReference type="EMBL" id="KAK4271643.1"/>
    </source>
</evidence>
<evidence type="ECO:0000313" key="3">
    <source>
        <dbReference type="Proteomes" id="UP001293593"/>
    </source>
</evidence>
<sequence length="121" mass="13255">MSEKRANVKRASVNRRRPAPGVREEPGDGVGDGDGGSGKDKSDSGFVFGQIDNRKKAGTETAGASNVNLQSDPSRLSYRDKLLAPGCVGFLMKHNEEDDIVRGWKNYFHQMNEKDAVKETD</sequence>
<name>A0AAE1MRZ9_9FABA</name>
<gene>
    <name evidence="2" type="ORF">QN277_020306</name>
</gene>
<feature type="region of interest" description="Disordered" evidence="1">
    <location>
        <begin position="1"/>
        <end position="72"/>
    </location>
</feature>
<dbReference type="EMBL" id="JAWXYG010000005">
    <property type="protein sequence ID" value="KAK4271643.1"/>
    <property type="molecule type" value="Genomic_DNA"/>
</dbReference>
<dbReference type="AlphaFoldDB" id="A0AAE1MRZ9"/>
<protein>
    <submittedName>
        <fullName evidence="2">Uncharacterized protein</fullName>
    </submittedName>
</protein>
<keyword evidence="3" id="KW-1185">Reference proteome</keyword>
<reference evidence="2" key="1">
    <citation type="submission" date="2023-10" db="EMBL/GenBank/DDBJ databases">
        <title>Chromosome-level genome of the transformable northern wattle, Acacia crassicarpa.</title>
        <authorList>
            <person name="Massaro I."/>
            <person name="Sinha N.R."/>
            <person name="Poethig S."/>
            <person name="Leichty A.R."/>
        </authorList>
    </citation>
    <scope>NUCLEOTIDE SEQUENCE</scope>
    <source>
        <strain evidence="2">Acra3RX</strain>
        <tissue evidence="2">Leaf</tissue>
    </source>
</reference>
<organism evidence="2 3">
    <name type="scientific">Acacia crassicarpa</name>
    <name type="common">northern wattle</name>
    <dbReference type="NCBI Taxonomy" id="499986"/>
    <lineage>
        <taxon>Eukaryota</taxon>
        <taxon>Viridiplantae</taxon>
        <taxon>Streptophyta</taxon>
        <taxon>Embryophyta</taxon>
        <taxon>Tracheophyta</taxon>
        <taxon>Spermatophyta</taxon>
        <taxon>Magnoliopsida</taxon>
        <taxon>eudicotyledons</taxon>
        <taxon>Gunneridae</taxon>
        <taxon>Pentapetalae</taxon>
        <taxon>rosids</taxon>
        <taxon>fabids</taxon>
        <taxon>Fabales</taxon>
        <taxon>Fabaceae</taxon>
        <taxon>Caesalpinioideae</taxon>
        <taxon>mimosoid clade</taxon>
        <taxon>Acacieae</taxon>
        <taxon>Acacia</taxon>
    </lineage>
</organism>
<evidence type="ECO:0000256" key="1">
    <source>
        <dbReference type="SAM" id="MobiDB-lite"/>
    </source>
</evidence>
<feature type="compositionally biased region" description="Polar residues" evidence="1">
    <location>
        <begin position="62"/>
        <end position="72"/>
    </location>
</feature>